<gene>
    <name evidence="6" type="ORF">FOC69_16555</name>
</gene>
<dbReference type="InterPro" id="IPR025380">
    <property type="entry name" value="DUF4369"/>
</dbReference>
<dbReference type="Gene3D" id="3.40.30.10">
    <property type="entry name" value="Glutaredoxin"/>
    <property type="match status" value="1"/>
</dbReference>
<keyword evidence="4" id="KW-0676">Redox-active center</keyword>
<feature type="domain" description="Thioredoxin" evidence="5">
    <location>
        <begin position="204"/>
        <end position="349"/>
    </location>
</feature>
<dbReference type="Pfam" id="PF14289">
    <property type="entry name" value="DUF4369"/>
    <property type="match status" value="1"/>
</dbReference>
<dbReference type="InterPro" id="IPR036249">
    <property type="entry name" value="Thioredoxin-like_sf"/>
</dbReference>
<evidence type="ECO:0000256" key="1">
    <source>
        <dbReference type="ARBA" id="ARBA00004196"/>
    </source>
</evidence>
<sequence>MRKIGILFITVFCLFACKSNSTQISLEGELKGLTNDTLYLYGTDALYDRIDTIYAQEGKFSYNLNVDSTVIDTLTATVLLINGNVEYPLFLDKGNQIKIKGNANDLSHLDIDGNEPNTSLSLFMKEQKSLGQASNKMMQEKAETFIQQHNSSLASIYLLDKYFVQIPQPDYTKIKEITESMTGALLDRPYIENISDYIDQLEKVTVGKSAPYFSLPNKKGEKLSRSAEKFRDKYLLLNFWASWCDQPSEANTELKKLNKEYKRNKNFAILGISLDIDKKAWETAISKDSLNWEQVCDFTGLSSETAKQYAILTLPTNILISPTGRILARDIKGEALTNKLKELLKTEEKKSGRTNR</sequence>
<evidence type="ECO:0000256" key="2">
    <source>
        <dbReference type="ARBA" id="ARBA00022748"/>
    </source>
</evidence>
<keyword evidence="2" id="KW-0201">Cytochrome c-type biogenesis</keyword>
<dbReference type="InterPro" id="IPR050553">
    <property type="entry name" value="Thioredoxin_ResA/DsbE_sf"/>
</dbReference>
<reference evidence="6 7" key="1">
    <citation type="submission" date="2020-05" db="EMBL/GenBank/DDBJ databases">
        <title>FDA dAtabase for Regulatory Grade micrObial Sequences (FDA-ARGOS): Supporting development and validation of Infectious Disease Dx tests.</title>
        <authorList>
            <person name="Bojja K."/>
            <person name="Kessler A."/>
            <person name="Tallon L."/>
            <person name="Sadzewicz L."/>
            <person name="Zhao X."/>
            <person name="Vavikolanu K."/>
            <person name="Mehta A."/>
            <person name="Aluvathingal J."/>
            <person name="Nadendla S."/>
            <person name="Myers T."/>
            <person name="Yan Y."/>
            <person name="Sichtig H."/>
        </authorList>
    </citation>
    <scope>NUCLEOTIDE SEQUENCE [LARGE SCALE GENOMIC DNA]</scope>
    <source>
        <strain evidence="6 7">FDAARGOS_763</strain>
    </source>
</reference>
<keyword evidence="3" id="KW-1015">Disulfide bond</keyword>
<evidence type="ECO:0000313" key="7">
    <source>
        <dbReference type="Proteomes" id="UP000501467"/>
    </source>
</evidence>
<dbReference type="EMBL" id="CP054003">
    <property type="protein sequence ID" value="QKH85879.1"/>
    <property type="molecule type" value="Genomic_DNA"/>
</dbReference>
<dbReference type="AlphaFoldDB" id="A0AAP9NF61"/>
<dbReference type="GO" id="GO:0017004">
    <property type="term" value="P:cytochrome complex assembly"/>
    <property type="evidence" value="ECO:0007669"/>
    <property type="project" value="UniProtKB-KW"/>
</dbReference>
<dbReference type="GO" id="GO:0030313">
    <property type="term" value="C:cell envelope"/>
    <property type="evidence" value="ECO:0007669"/>
    <property type="project" value="UniProtKB-SubCell"/>
</dbReference>
<dbReference type="SUPFAM" id="SSF52833">
    <property type="entry name" value="Thioredoxin-like"/>
    <property type="match status" value="1"/>
</dbReference>
<dbReference type="PANTHER" id="PTHR42852:SF6">
    <property type="entry name" value="THIOL:DISULFIDE INTERCHANGE PROTEIN DSBE"/>
    <property type="match status" value="1"/>
</dbReference>
<comment type="subcellular location">
    <subcellularLocation>
        <location evidence="1">Cell envelope</location>
    </subcellularLocation>
</comment>
<dbReference type="Pfam" id="PF00578">
    <property type="entry name" value="AhpC-TSA"/>
    <property type="match status" value="1"/>
</dbReference>
<dbReference type="InterPro" id="IPR000866">
    <property type="entry name" value="AhpC/TSA"/>
</dbReference>
<evidence type="ECO:0000259" key="5">
    <source>
        <dbReference type="PROSITE" id="PS51352"/>
    </source>
</evidence>
<protein>
    <submittedName>
        <fullName evidence="6">AhpC/TSA family protein</fullName>
    </submittedName>
</protein>
<organism evidence="6 7">
    <name type="scientific">Bacteroides fragilis</name>
    <dbReference type="NCBI Taxonomy" id="817"/>
    <lineage>
        <taxon>Bacteria</taxon>
        <taxon>Pseudomonadati</taxon>
        <taxon>Bacteroidota</taxon>
        <taxon>Bacteroidia</taxon>
        <taxon>Bacteroidales</taxon>
        <taxon>Bacteroidaceae</taxon>
        <taxon>Bacteroides</taxon>
    </lineage>
</organism>
<dbReference type="RefSeq" id="WP_005781731.1">
    <property type="nucleotide sequence ID" value="NZ_CP054003.1"/>
</dbReference>
<dbReference type="InterPro" id="IPR013766">
    <property type="entry name" value="Thioredoxin_domain"/>
</dbReference>
<evidence type="ECO:0000313" key="6">
    <source>
        <dbReference type="EMBL" id="QKH85879.1"/>
    </source>
</evidence>
<dbReference type="Proteomes" id="UP000501467">
    <property type="component" value="Chromosome"/>
</dbReference>
<dbReference type="CDD" id="cd02966">
    <property type="entry name" value="TlpA_like_family"/>
    <property type="match status" value="1"/>
</dbReference>
<evidence type="ECO:0000256" key="4">
    <source>
        <dbReference type="ARBA" id="ARBA00023284"/>
    </source>
</evidence>
<evidence type="ECO:0000256" key="3">
    <source>
        <dbReference type="ARBA" id="ARBA00023157"/>
    </source>
</evidence>
<accession>A0AAP9NF61</accession>
<proteinExistence type="predicted"/>
<name>A0AAP9NF61_BACFG</name>
<dbReference type="PANTHER" id="PTHR42852">
    <property type="entry name" value="THIOL:DISULFIDE INTERCHANGE PROTEIN DSBE"/>
    <property type="match status" value="1"/>
</dbReference>
<dbReference type="PROSITE" id="PS51352">
    <property type="entry name" value="THIOREDOXIN_2"/>
    <property type="match status" value="1"/>
</dbReference>